<proteinExistence type="predicted"/>
<dbReference type="Gene3D" id="3.40.50.300">
    <property type="entry name" value="P-loop containing nucleotide triphosphate hydrolases"/>
    <property type="match status" value="1"/>
</dbReference>
<dbReference type="SUPFAM" id="SSF52540">
    <property type="entry name" value="P-loop containing nucleoside triphosphate hydrolases"/>
    <property type="match status" value="1"/>
</dbReference>
<protein>
    <recommendedName>
        <fullName evidence="2">Sulfotransferase domain-containing protein</fullName>
    </recommendedName>
</protein>
<evidence type="ECO:0000313" key="1">
    <source>
        <dbReference type="EMBL" id="QHT82193.1"/>
    </source>
</evidence>
<sequence>MYKKIIIFGFPHCGTSILKSIICHIDNVYEIVDEISKIDDNNIDYINYNFVLCKFPYLINENELITEYSDYIKIFIIRNPLFVFSSLNKRFEYDTLDARHSIDKYIDTIKQFNNFKNTKNSNNLFLIKYEDIFEYNYKNLKYIFDEIGFNYNDNIFDNSKYINKVQFQKNLTIPKTLPQTYNHTAYRLFQINQKFENNNDNNKIDLTKEQYHILTTDINILQEYPENKLFII</sequence>
<organism evidence="1">
    <name type="scientific">viral metagenome</name>
    <dbReference type="NCBI Taxonomy" id="1070528"/>
    <lineage>
        <taxon>unclassified sequences</taxon>
        <taxon>metagenomes</taxon>
        <taxon>organismal metagenomes</taxon>
    </lineage>
</organism>
<accession>A0A6C0HQN1</accession>
<dbReference type="AlphaFoldDB" id="A0A6C0HQN1"/>
<evidence type="ECO:0008006" key="2">
    <source>
        <dbReference type="Google" id="ProtNLM"/>
    </source>
</evidence>
<reference evidence="1" key="1">
    <citation type="journal article" date="2020" name="Nature">
        <title>Giant virus diversity and host interactions through global metagenomics.</title>
        <authorList>
            <person name="Schulz F."/>
            <person name="Roux S."/>
            <person name="Paez-Espino D."/>
            <person name="Jungbluth S."/>
            <person name="Walsh D.A."/>
            <person name="Denef V.J."/>
            <person name="McMahon K.D."/>
            <person name="Konstantinidis K.T."/>
            <person name="Eloe-Fadrosh E.A."/>
            <person name="Kyrpides N.C."/>
            <person name="Woyke T."/>
        </authorList>
    </citation>
    <scope>NUCLEOTIDE SEQUENCE</scope>
    <source>
        <strain evidence="1">GVMAG-M-3300023184-161</strain>
    </source>
</reference>
<dbReference type="InterPro" id="IPR027417">
    <property type="entry name" value="P-loop_NTPase"/>
</dbReference>
<name>A0A6C0HQN1_9ZZZZ</name>
<dbReference type="EMBL" id="MN739997">
    <property type="protein sequence ID" value="QHT82193.1"/>
    <property type="molecule type" value="Genomic_DNA"/>
</dbReference>